<dbReference type="RefSeq" id="WP_327766186.1">
    <property type="nucleotide sequence ID" value="NZ_JAYXUC010000003.1"/>
</dbReference>
<dbReference type="HAMAP" id="MF_01395">
    <property type="entry name" value="AcetylCoA_CT_beta"/>
    <property type="match status" value="1"/>
</dbReference>
<dbReference type="InterPro" id="IPR041010">
    <property type="entry name" value="Znf-ACC"/>
</dbReference>
<evidence type="ECO:0000256" key="11">
    <source>
        <dbReference type="ARBA" id="ARBA00023160"/>
    </source>
</evidence>
<dbReference type="InterPro" id="IPR000438">
    <property type="entry name" value="Acetyl_CoA_COase_Trfase_b_su"/>
</dbReference>
<feature type="binding site" evidence="13">
    <location>
        <position position="29"/>
    </location>
    <ligand>
        <name>Zn(2+)</name>
        <dbReference type="ChEBI" id="CHEBI:29105"/>
    </ligand>
</feature>
<dbReference type="Proteomes" id="UP001339429">
    <property type="component" value="Unassembled WGS sequence"/>
</dbReference>
<dbReference type="NCBIfam" id="TIGR00515">
    <property type="entry name" value="accD"/>
    <property type="match status" value="1"/>
</dbReference>
<accession>A0ABU6LHZ6</accession>
<evidence type="ECO:0000256" key="3">
    <source>
        <dbReference type="ARBA" id="ARBA00022679"/>
    </source>
</evidence>
<dbReference type="PRINTS" id="PR01070">
    <property type="entry name" value="ACCCTRFRASEB"/>
</dbReference>
<dbReference type="EMBL" id="JAYXUD010000002">
    <property type="protein sequence ID" value="MEC6897892.1"/>
    <property type="molecule type" value="Genomic_DNA"/>
</dbReference>
<dbReference type="InterPro" id="IPR034733">
    <property type="entry name" value="AcCoA_carboxyl_beta"/>
</dbReference>
<keyword evidence="13" id="KW-0963">Cytoplasm</keyword>
<comment type="cofactor">
    <cofactor evidence="13">
        <name>Zn(2+)</name>
        <dbReference type="ChEBI" id="CHEBI:29105"/>
    </cofactor>
    <text evidence="13">Binds 1 zinc ion per subunit.</text>
</comment>
<evidence type="ECO:0000256" key="2">
    <source>
        <dbReference type="ARBA" id="ARBA00022516"/>
    </source>
</evidence>
<organism evidence="15 16">
    <name type="scientific">Photobacterium piscicola</name>
    <dbReference type="NCBI Taxonomy" id="1378299"/>
    <lineage>
        <taxon>Bacteria</taxon>
        <taxon>Pseudomonadati</taxon>
        <taxon>Pseudomonadota</taxon>
        <taxon>Gammaproteobacteria</taxon>
        <taxon>Vibrionales</taxon>
        <taxon>Vibrionaceae</taxon>
        <taxon>Photobacterium</taxon>
    </lineage>
</organism>
<evidence type="ECO:0000256" key="12">
    <source>
        <dbReference type="ARBA" id="ARBA00025280"/>
    </source>
</evidence>
<protein>
    <recommendedName>
        <fullName evidence="13">Acetyl-coenzyme A carboxylase carboxyl transferase subunit beta</fullName>
        <shortName evidence="13">ACCase subunit beta</shortName>
        <shortName evidence="13">Acetyl-CoA carboxylase carboxyltransferase subunit beta</shortName>
        <ecNumber evidence="13">2.1.3.15</ecNumber>
    </recommendedName>
</protein>
<keyword evidence="8 13" id="KW-0862">Zinc</keyword>
<evidence type="ECO:0000256" key="10">
    <source>
        <dbReference type="ARBA" id="ARBA00023098"/>
    </source>
</evidence>
<keyword evidence="5 13" id="KW-0547">Nucleotide-binding</keyword>
<dbReference type="Gene3D" id="3.90.226.10">
    <property type="entry name" value="2-enoyl-CoA Hydratase, Chain A, domain 1"/>
    <property type="match status" value="1"/>
</dbReference>
<comment type="catalytic activity">
    <reaction evidence="13">
        <text>N(6)-carboxybiotinyl-L-lysyl-[protein] + acetyl-CoA = N(6)-biotinyl-L-lysyl-[protein] + malonyl-CoA</text>
        <dbReference type="Rhea" id="RHEA:54728"/>
        <dbReference type="Rhea" id="RHEA-COMP:10505"/>
        <dbReference type="Rhea" id="RHEA-COMP:10506"/>
        <dbReference type="ChEBI" id="CHEBI:57288"/>
        <dbReference type="ChEBI" id="CHEBI:57384"/>
        <dbReference type="ChEBI" id="CHEBI:83144"/>
        <dbReference type="ChEBI" id="CHEBI:83145"/>
        <dbReference type="EC" id="2.1.3.15"/>
    </reaction>
</comment>
<evidence type="ECO:0000256" key="9">
    <source>
        <dbReference type="ARBA" id="ARBA00022840"/>
    </source>
</evidence>
<dbReference type="Pfam" id="PF01039">
    <property type="entry name" value="Carboxyl_trans"/>
    <property type="match status" value="1"/>
</dbReference>
<dbReference type="Pfam" id="PF17848">
    <property type="entry name" value="Zn_ribbon_ACC"/>
    <property type="match status" value="1"/>
</dbReference>
<name>A0ABU6LHZ6_9GAMM</name>
<dbReference type="GO" id="GO:0003989">
    <property type="term" value="F:acetyl-CoA carboxylase activity"/>
    <property type="evidence" value="ECO:0007669"/>
    <property type="project" value="UniProtKB-EC"/>
</dbReference>
<dbReference type="InterPro" id="IPR029045">
    <property type="entry name" value="ClpP/crotonase-like_dom_sf"/>
</dbReference>
<proteinExistence type="inferred from homology"/>
<evidence type="ECO:0000313" key="15">
    <source>
        <dbReference type="EMBL" id="MEC6897892.1"/>
    </source>
</evidence>
<keyword evidence="10 13" id="KW-0443">Lipid metabolism</keyword>
<comment type="pathway">
    <text evidence="13">Lipid metabolism; malonyl-CoA biosynthesis; malonyl-CoA from acetyl-CoA: step 1/1.</text>
</comment>
<dbReference type="PROSITE" id="PS50980">
    <property type="entry name" value="COA_CT_NTER"/>
    <property type="match status" value="1"/>
</dbReference>
<evidence type="ECO:0000313" key="16">
    <source>
        <dbReference type="Proteomes" id="UP001339429"/>
    </source>
</evidence>
<keyword evidence="2 13" id="KW-0444">Lipid biosynthesis</keyword>
<gene>
    <name evidence="13 15" type="primary">accD</name>
    <name evidence="15" type="ORF">VXS00_04465</name>
</gene>
<dbReference type="EC" id="2.1.3.15" evidence="13"/>
<keyword evidence="15" id="KW-0436">Ligase</keyword>
<evidence type="ECO:0000256" key="8">
    <source>
        <dbReference type="ARBA" id="ARBA00022833"/>
    </source>
</evidence>
<feature type="zinc finger region" description="C4-type" evidence="13">
    <location>
        <begin position="29"/>
        <end position="51"/>
    </location>
</feature>
<evidence type="ECO:0000256" key="7">
    <source>
        <dbReference type="ARBA" id="ARBA00022832"/>
    </source>
</evidence>
<evidence type="ECO:0000256" key="6">
    <source>
        <dbReference type="ARBA" id="ARBA00022771"/>
    </source>
</evidence>
<feature type="binding site" evidence="13">
    <location>
        <position position="51"/>
    </location>
    <ligand>
        <name>Zn(2+)</name>
        <dbReference type="ChEBI" id="CHEBI:29105"/>
    </ligand>
</feature>
<dbReference type="PANTHER" id="PTHR42995:SF5">
    <property type="entry name" value="ACETYL-COENZYME A CARBOXYLASE CARBOXYL TRANSFERASE SUBUNIT BETA, CHLOROPLASTIC"/>
    <property type="match status" value="1"/>
</dbReference>
<dbReference type="InterPro" id="IPR011762">
    <property type="entry name" value="COA_CT_N"/>
</dbReference>
<evidence type="ECO:0000259" key="14">
    <source>
        <dbReference type="PROSITE" id="PS50980"/>
    </source>
</evidence>
<evidence type="ECO:0000256" key="4">
    <source>
        <dbReference type="ARBA" id="ARBA00022723"/>
    </source>
</evidence>
<dbReference type="SUPFAM" id="SSF52096">
    <property type="entry name" value="ClpP/crotonase"/>
    <property type="match status" value="1"/>
</dbReference>
<reference evidence="15 16" key="1">
    <citation type="submission" date="2024-01" db="EMBL/GenBank/DDBJ databases">
        <title>Active colonisers of the gastrointestinal tract of Atlantic salmon farmed in a warm water region.</title>
        <authorList>
            <person name="Bowman J.P."/>
        </authorList>
    </citation>
    <scope>NUCLEOTIDE SEQUENCE [LARGE SCALE GENOMIC DNA]</scope>
    <source>
        <strain evidence="15 16">S4MW1</strain>
    </source>
</reference>
<feature type="binding site" evidence="13">
    <location>
        <position position="48"/>
    </location>
    <ligand>
        <name>Zn(2+)</name>
        <dbReference type="ChEBI" id="CHEBI:29105"/>
    </ligand>
</feature>
<comment type="similarity">
    <text evidence="13">Belongs to the AccD/PCCB family.</text>
</comment>
<keyword evidence="4 13" id="KW-0479">Metal-binding</keyword>
<comment type="subunit">
    <text evidence="13">Acetyl-CoA carboxylase is a heterohexamer composed of biotin carboxyl carrier protein (AccB), biotin carboxylase (AccC) and two subunits each of ACCase subunit alpha (AccA) and ACCase subunit beta (AccD).</text>
</comment>
<keyword evidence="11 13" id="KW-0275">Fatty acid biosynthesis</keyword>
<keyword evidence="6 13" id="KW-0863">Zinc-finger</keyword>
<keyword evidence="7 13" id="KW-0276">Fatty acid metabolism</keyword>
<evidence type="ECO:0000256" key="13">
    <source>
        <dbReference type="HAMAP-Rule" id="MF_01395"/>
    </source>
</evidence>
<keyword evidence="9 13" id="KW-0067">ATP-binding</keyword>
<sequence>MSWLEKILTKSNIVSSRKVSIPEGVWTKCTSCDQVLYHADLERNLEVCPKCDHHMRMKARRRLETFLDADTQVEIAAELEPQDKLKFRDSKKYKDRLYAAQKATGEKDALVAMNGELLGLPVVACAFEFSFMGGSMGSVVGAKFVRAVDSAIEKNCPLVCFSASGGARMQEALMSLMQMAKTSAALERLSAKGLPFFSVLTDPTMGGVSASLAMLGDINIGEPKALIGFAGQRVIEQTVREKLPEGFQRSEFLLEHGAIDMIVDRREMRQRIAGLMAKMMNQASPLVVSVDSKPEAQAVANAAEEKED</sequence>
<comment type="subcellular location">
    <subcellularLocation>
        <location evidence="1 13">Cytoplasm</location>
    </subcellularLocation>
</comment>
<evidence type="ECO:0000256" key="1">
    <source>
        <dbReference type="ARBA" id="ARBA00004496"/>
    </source>
</evidence>
<comment type="function">
    <text evidence="12 13">Component of the acetyl coenzyme A carboxylase (ACC) complex. Biotin carboxylase (BC) catalyzes the carboxylation of biotin on its carrier protein (BCCP) and then the CO(2) group is transferred by the transcarboxylase to acetyl-CoA to form malonyl-CoA.</text>
</comment>
<feature type="binding site" evidence="13">
    <location>
        <position position="32"/>
    </location>
    <ligand>
        <name>Zn(2+)</name>
        <dbReference type="ChEBI" id="CHEBI:29105"/>
    </ligand>
</feature>
<evidence type="ECO:0000256" key="5">
    <source>
        <dbReference type="ARBA" id="ARBA00022741"/>
    </source>
</evidence>
<keyword evidence="16" id="KW-1185">Reference proteome</keyword>
<comment type="caution">
    <text evidence="15">The sequence shown here is derived from an EMBL/GenBank/DDBJ whole genome shotgun (WGS) entry which is preliminary data.</text>
</comment>
<keyword evidence="3 13" id="KW-0808">Transferase</keyword>
<feature type="domain" description="CoA carboxyltransferase N-terminal" evidence="14">
    <location>
        <begin position="25"/>
        <end position="294"/>
    </location>
</feature>
<dbReference type="PANTHER" id="PTHR42995">
    <property type="entry name" value="ACETYL-COENZYME A CARBOXYLASE CARBOXYL TRANSFERASE SUBUNIT BETA, CHLOROPLASTIC"/>
    <property type="match status" value="1"/>
</dbReference>